<keyword evidence="10" id="KW-0902">Two-component regulatory system</keyword>
<proteinExistence type="predicted"/>
<dbReference type="InterPro" id="IPR010559">
    <property type="entry name" value="Sig_transdc_His_kin_internal"/>
</dbReference>
<feature type="domain" description="Response regulatory" evidence="15">
    <location>
        <begin position="727"/>
        <end position="843"/>
    </location>
</feature>
<dbReference type="PROSITE" id="PS50109">
    <property type="entry name" value="HIS_KIN"/>
    <property type="match status" value="2"/>
</dbReference>
<dbReference type="SMART" id="SM00388">
    <property type="entry name" value="HisKA"/>
    <property type="match status" value="1"/>
</dbReference>
<dbReference type="Gene3D" id="2.60.120.260">
    <property type="entry name" value="Galactose-binding domain-like"/>
    <property type="match status" value="1"/>
</dbReference>
<dbReference type="SUPFAM" id="SSF47384">
    <property type="entry name" value="Homodimeric domain of signal transducing histidine kinase"/>
    <property type="match status" value="1"/>
</dbReference>
<dbReference type="SUPFAM" id="SSF49785">
    <property type="entry name" value="Galactose-binding domain-like"/>
    <property type="match status" value="1"/>
</dbReference>
<feature type="modified residue" description="4-aspartylphosphate" evidence="12">
    <location>
        <position position="776"/>
    </location>
</feature>
<dbReference type="InterPro" id="IPR008979">
    <property type="entry name" value="Galactose-bd-like_sf"/>
</dbReference>
<dbReference type="AlphaFoldDB" id="A0A4Q9DUV8"/>
<dbReference type="RefSeq" id="WP_131013926.1">
    <property type="nucleotide sequence ID" value="NZ_SIRE01000009.1"/>
</dbReference>
<keyword evidence="11 13" id="KW-0472">Membrane</keyword>
<feature type="transmembrane region" description="Helical" evidence="13">
    <location>
        <begin position="318"/>
        <end position="338"/>
    </location>
</feature>
<keyword evidence="7" id="KW-0547">Nucleotide-binding</keyword>
<keyword evidence="5 12" id="KW-0597">Phosphoprotein</keyword>
<evidence type="ECO:0000256" key="8">
    <source>
        <dbReference type="ARBA" id="ARBA00022777"/>
    </source>
</evidence>
<keyword evidence="17" id="KW-1185">Reference proteome</keyword>
<evidence type="ECO:0000256" key="12">
    <source>
        <dbReference type="PROSITE-ProRule" id="PRU00169"/>
    </source>
</evidence>
<evidence type="ECO:0000313" key="16">
    <source>
        <dbReference type="EMBL" id="TBL78570.1"/>
    </source>
</evidence>
<dbReference type="SMART" id="SM00448">
    <property type="entry name" value="REC"/>
    <property type="match status" value="1"/>
</dbReference>
<evidence type="ECO:0000256" key="10">
    <source>
        <dbReference type="ARBA" id="ARBA00023012"/>
    </source>
</evidence>
<reference evidence="16 17" key="1">
    <citation type="submission" date="2019-02" db="EMBL/GenBank/DDBJ databases">
        <title>Paenibacillus sp. nov., isolated from surface-sterilized tissue of Thalictrum simplex L.</title>
        <authorList>
            <person name="Tuo L."/>
        </authorList>
    </citation>
    <scope>NUCLEOTIDE SEQUENCE [LARGE SCALE GENOMIC DNA]</scope>
    <source>
        <strain evidence="16 17">N2SHLJ1</strain>
    </source>
</reference>
<dbReference type="InterPro" id="IPR005467">
    <property type="entry name" value="His_kinase_dom"/>
</dbReference>
<evidence type="ECO:0000259" key="15">
    <source>
        <dbReference type="PROSITE" id="PS50110"/>
    </source>
</evidence>
<evidence type="ECO:0000256" key="4">
    <source>
        <dbReference type="ARBA" id="ARBA00022475"/>
    </source>
</evidence>
<evidence type="ECO:0000256" key="7">
    <source>
        <dbReference type="ARBA" id="ARBA00022741"/>
    </source>
</evidence>
<dbReference type="EMBL" id="SIRE01000009">
    <property type="protein sequence ID" value="TBL78570.1"/>
    <property type="molecule type" value="Genomic_DNA"/>
</dbReference>
<dbReference type="EC" id="2.7.13.3" evidence="3"/>
<dbReference type="SMART" id="SM00387">
    <property type="entry name" value="HATPase_c"/>
    <property type="match status" value="2"/>
</dbReference>
<evidence type="ECO:0000256" key="2">
    <source>
        <dbReference type="ARBA" id="ARBA00004236"/>
    </source>
</evidence>
<dbReference type="Proteomes" id="UP000293142">
    <property type="component" value="Unassembled WGS sequence"/>
</dbReference>
<evidence type="ECO:0000256" key="13">
    <source>
        <dbReference type="SAM" id="Phobius"/>
    </source>
</evidence>
<feature type="domain" description="Histidine kinase" evidence="14">
    <location>
        <begin position="954"/>
        <end position="1052"/>
    </location>
</feature>
<dbReference type="CDD" id="cd16922">
    <property type="entry name" value="HATPase_EvgS-ArcB-TorS-like"/>
    <property type="match status" value="1"/>
</dbReference>
<accession>A0A4Q9DUV8</accession>
<protein>
    <recommendedName>
        <fullName evidence="3">histidine kinase</fullName>
        <ecNumber evidence="3">2.7.13.3</ecNumber>
    </recommendedName>
</protein>
<dbReference type="Gene3D" id="3.40.50.2300">
    <property type="match status" value="1"/>
</dbReference>
<dbReference type="PRINTS" id="PR00344">
    <property type="entry name" value="BCTRLSENSOR"/>
</dbReference>
<dbReference type="Pfam" id="PF06580">
    <property type="entry name" value="His_kinase"/>
    <property type="match status" value="1"/>
</dbReference>
<dbReference type="InterPro" id="IPR036097">
    <property type="entry name" value="HisK_dim/P_sf"/>
</dbReference>
<comment type="caution">
    <text evidence="16">The sequence shown here is derived from an EMBL/GenBank/DDBJ whole genome shotgun (WGS) entry which is preliminary data.</text>
</comment>
<dbReference type="CDD" id="cd00082">
    <property type="entry name" value="HisKA"/>
    <property type="match status" value="1"/>
</dbReference>
<name>A0A4Q9DUV8_9BACL</name>
<keyword evidence="6" id="KW-0808">Transferase</keyword>
<evidence type="ECO:0000256" key="11">
    <source>
        <dbReference type="ARBA" id="ARBA00023136"/>
    </source>
</evidence>
<feature type="transmembrane region" description="Helical" evidence="13">
    <location>
        <begin position="255"/>
        <end position="273"/>
    </location>
</feature>
<gene>
    <name evidence="16" type="ORF">EYB31_13790</name>
</gene>
<dbReference type="Pfam" id="PF02518">
    <property type="entry name" value="HATPase_c"/>
    <property type="match status" value="2"/>
</dbReference>
<keyword evidence="8" id="KW-0418">Kinase</keyword>
<feature type="transmembrane region" description="Helical" evidence="13">
    <location>
        <begin position="350"/>
        <end position="371"/>
    </location>
</feature>
<evidence type="ECO:0000313" key="17">
    <source>
        <dbReference type="Proteomes" id="UP000293142"/>
    </source>
</evidence>
<dbReference type="OrthoDB" id="9809348at2"/>
<dbReference type="Gene3D" id="1.10.287.130">
    <property type="match status" value="1"/>
</dbReference>
<feature type="transmembrane region" description="Helical" evidence="13">
    <location>
        <begin position="225"/>
        <end position="248"/>
    </location>
</feature>
<dbReference type="InterPro" id="IPR001789">
    <property type="entry name" value="Sig_transdc_resp-reg_receiver"/>
</dbReference>
<comment type="catalytic activity">
    <reaction evidence="1">
        <text>ATP + protein L-histidine = ADP + protein N-phospho-L-histidine.</text>
        <dbReference type="EC" id="2.7.13.3"/>
    </reaction>
</comment>
<dbReference type="GO" id="GO:0005524">
    <property type="term" value="F:ATP binding"/>
    <property type="evidence" value="ECO:0007669"/>
    <property type="project" value="UniProtKB-KW"/>
</dbReference>
<keyword evidence="9" id="KW-0067">ATP-binding</keyword>
<comment type="subcellular location">
    <subcellularLocation>
        <location evidence="2">Cell membrane</location>
    </subcellularLocation>
</comment>
<evidence type="ECO:0000256" key="5">
    <source>
        <dbReference type="ARBA" id="ARBA00022553"/>
    </source>
</evidence>
<organism evidence="16 17">
    <name type="scientific">Paenibacillus thalictri</name>
    <dbReference type="NCBI Taxonomy" id="2527873"/>
    <lineage>
        <taxon>Bacteria</taxon>
        <taxon>Bacillati</taxon>
        <taxon>Bacillota</taxon>
        <taxon>Bacilli</taxon>
        <taxon>Bacillales</taxon>
        <taxon>Paenibacillaceae</taxon>
        <taxon>Paenibacillus</taxon>
    </lineage>
</organism>
<keyword evidence="4" id="KW-1003">Cell membrane</keyword>
<evidence type="ECO:0000256" key="9">
    <source>
        <dbReference type="ARBA" id="ARBA00022840"/>
    </source>
</evidence>
<feature type="transmembrane region" description="Helical" evidence="13">
    <location>
        <begin position="285"/>
        <end position="306"/>
    </location>
</feature>
<feature type="transmembrane region" description="Helical" evidence="13">
    <location>
        <begin position="20"/>
        <end position="40"/>
    </location>
</feature>
<dbReference type="InterPro" id="IPR003594">
    <property type="entry name" value="HATPase_dom"/>
</dbReference>
<feature type="transmembrane region" description="Helical" evidence="13">
    <location>
        <begin position="525"/>
        <end position="542"/>
    </location>
</feature>
<dbReference type="InterPro" id="IPR036890">
    <property type="entry name" value="HATPase_C_sf"/>
</dbReference>
<dbReference type="CDD" id="cd17574">
    <property type="entry name" value="REC_OmpR"/>
    <property type="match status" value="1"/>
</dbReference>
<dbReference type="GO" id="GO:0000155">
    <property type="term" value="F:phosphorelay sensor kinase activity"/>
    <property type="evidence" value="ECO:0007669"/>
    <property type="project" value="InterPro"/>
</dbReference>
<dbReference type="Pfam" id="PF00512">
    <property type="entry name" value="HisKA"/>
    <property type="match status" value="1"/>
</dbReference>
<dbReference type="PANTHER" id="PTHR43547:SF2">
    <property type="entry name" value="HYBRID SIGNAL TRANSDUCTION HISTIDINE KINASE C"/>
    <property type="match status" value="1"/>
</dbReference>
<keyword evidence="13" id="KW-0812">Transmembrane</keyword>
<feature type="transmembrane region" description="Helical" evidence="13">
    <location>
        <begin position="407"/>
        <end position="425"/>
    </location>
</feature>
<evidence type="ECO:0000256" key="1">
    <source>
        <dbReference type="ARBA" id="ARBA00000085"/>
    </source>
</evidence>
<dbReference type="PANTHER" id="PTHR43547">
    <property type="entry name" value="TWO-COMPONENT HISTIDINE KINASE"/>
    <property type="match status" value="1"/>
</dbReference>
<dbReference type="GO" id="GO:0005886">
    <property type="term" value="C:plasma membrane"/>
    <property type="evidence" value="ECO:0007669"/>
    <property type="project" value="UniProtKB-SubCell"/>
</dbReference>
<evidence type="ECO:0000259" key="14">
    <source>
        <dbReference type="PROSITE" id="PS50109"/>
    </source>
</evidence>
<dbReference type="PROSITE" id="PS50110">
    <property type="entry name" value="RESPONSE_REGULATORY"/>
    <property type="match status" value="1"/>
</dbReference>
<dbReference type="SUPFAM" id="SSF55874">
    <property type="entry name" value="ATPase domain of HSP90 chaperone/DNA topoisomerase II/histidine kinase"/>
    <property type="match status" value="2"/>
</dbReference>
<dbReference type="InterPro" id="IPR003661">
    <property type="entry name" value="HisK_dim/P_dom"/>
</dbReference>
<dbReference type="InterPro" id="IPR004358">
    <property type="entry name" value="Sig_transdc_His_kin-like_C"/>
</dbReference>
<dbReference type="Gene3D" id="3.30.565.10">
    <property type="entry name" value="Histidine kinase-like ATPase, C-terminal domain"/>
    <property type="match status" value="2"/>
</dbReference>
<keyword evidence="13" id="KW-1133">Transmembrane helix</keyword>
<dbReference type="FunFam" id="3.30.565.10:FF:000023">
    <property type="entry name" value="PAS domain-containing sensor histidine kinase"/>
    <property type="match status" value="1"/>
</dbReference>
<evidence type="ECO:0000256" key="6">
    <source>
        <dbReference type="ARBA" id="ARBA00022679"/>
    </source>
</evidence>
<dbReference type="Pfam" id="PF00072">
    <property type="entry name" value="Response_reg"/>
    <property type="match status" value="1"/>
</dbReference>
<dbReference type="SUPFAM" id="SSF52172">
    <property type="entry name" value="CheY-like"/>
    <property type="match status" value="1"/>
</dbReference>
<sequence>MPTFSNIFKLNSTFRAFVPYRYLLMCVLLIGLLAGLRIGWNQVLFPLDSDFHPVNGVADLRGVNLEQVGPLSLEGQWEWYPNRLLTQQYPLREASEAALLQVPGNWKPWLHSENGNAYGYGTYRLRVKVDPLKQPVSFWFKGIQAAAEVEVNGNVLGGSGRVGLTKQTYEPSNRSFDVVYSEKGATEIELLVRVANFDSPYTGGITSSVRFGTEKSLNALSGYSIGFQLMIILIMLLHGLYACIVYLYRPSDWSLFVTGLIYILVGLAVSTGHDKTLLLFLPVNYAWTLKLRLIVMLWQNLCVLLMYRKFSESLQGGLLLRVYISAIVILTALIALSPASVANSLLDTNVYIFVYSVPFLWFVWVTGVMAVRRLGEKDLHLLLVTAVCIISNLTWNNVDTFMTLTNVYYPFDLTLALIVFSVYWFKKYLRNSDEISELYEQLKIADKLKDRFLANTAHELRTPLHGIMNITGNVYAREKVKLEDISRKEMELVGTVSRRMSLLLDDLLDIARLQEHRIVLRLESLYVQAVVPGVMAMLTYMTDGKPVELRMNIQESLPPVMADEKRLVQIFYNLLHNALKYTERGTISISAEEKAGQVEIRITDTGVGMDEQTRSRIFAPYVQGEYGINDGRGLGLGLSICKQLVELHGGEIEVESALGRGSTFRFCLPLAGALQSSQPPEKVLSEQGAAVVAGLPTDDVIRFPVSAADQQLLHYSFQQLLGDNPVRILAVDDDPVNLNVLAGILSAEPFHVTRALSGQEALDLLDTENWDLLIADVMMPRMSGYELTKKVRERYSVSELPVLLLTARSQLADIYTGFLAGANDYITKPADALELRYRIRALIALKQSIHDRLRIEAAYLQAQIQPHFLFNTLNSLLVLSEIDTEEMHKLGEAFAAFLRISFDYLNTGDTVELEHELELVEAYLYIEKERFMDKLQIIWKVEPGIKLQLPPLSIQPLVENAVKHGIMSRAAGGTIRLGIVRTEGGVLIEIKDNGVGITEDKVARLLNPTRKERTGVGIANTNRRLIQLYGQGLSIDSTPDKGTTVSFTVPVK</sequence>
<feature type="domain" description="Histidine kinase" evidence="14">
    <location>
        <begin position="455"/>
        <end position="672"/>
    </location>
</feature>
<feature type="transmembrane region" description="Helical" evidence="13">
    <location>
        <begin position="378"/>
        <end position="395"/>
    </location>
</feature>
<evidence type="ECO:0000256" key="3">
    <source>
        <dbReference type="ARBA" id="ARBA00012438"/>
    </source>
</evidence>
<dbReference type="InterPro" id="IPR011006">
    <property type="entry name" value="CheY-like_superfamily"/>
</dbReference>